<dbReference type="GeneID" id="30967117"/>
<evidence type="ECO:0000313" key="2">
    <source>
        <dbReference type="Proteomes" id="UP000095038"/>
    </source>
</evidence>
<gene>
    <name evidence="1" type="ORF">ASCRUDRAFT_76460</name>
</gene>
<accession>A0A1D2VFP8</accession>
<proteinExistence type="predicted"/>
<sequence length="94" mass="10615">MSKVKIAVDKSKLLSFQNRFQSLAQSSKSSQKHSFLKIPKNSFSNPTSVIISNLKETSFKLIRSIGSNDIKEDEHLAGLVSCSFEFLYFFFSSN</sequence>
<dbReference type="RefSeq" id="XP_020046788.1">
    <property type="nucleotide sequence ID" value="XM_020193481.1"/>
</dbReference>
<protein>
    <submittedName>
        <fullName evidence="1">Uncharacterized protein</fullName>
    </submittedName>
</protein>
<keyword evidence="2" id="KW-1185">Reference proteome</keyword>
<dbReference type="InParanoid" id="A0A1D2VFP8"/>
<dbReference type="Proteomes" id="UP000095038">
    <property type="component" value="Unassembled WGS sequence"/>
</dbReference>
<organism evidence="1 2">
    <name type="scientific">Ascoidea rubescens DSM 1968</name>
    <dbReference type="NCBI Taxonomy" id="1344418"/>
    <lineage>
        <taxon>Eukaryota</taxon>
        <taxon>Fungi</taxon>
        <taxon>Dikarya</taxon>
        <taxon>Ascomycota</taxon>
        <taxon>Saccharomycotina</taxon>
        <taxon>Saccharomycetes</taxon>
        <taxon>Ascoideaceae</taxon>
        <taxon>Ascoidea</taxon>
    </lineage>
</organism>
<dbReference type="AlphaFoldDB" id="A0A1D2VFP8"/>
<dbReference type="EMBL" id="KV454482">
    <property type="protein sequence ID" value="ODV60481.1"/>
    <property type="molecule type" value="Genomic_DNA"/>
</dbReference>
<reference evidence="2" key="1">
    <citation type="submission" date="2016-05" db="EMBL/GenBank/DDBJ databases">
        <title>Comparative genomics of biotechnologically important yeasts.</title>
        <authorList>
            <consortium name="DOE Joint Genome Institute"/>
            <person name="Riley R."/>
            <person name="Haridas S."/>
            <person name="Wolfe K.H."/>
            <person name="Lopes M.R."/>
            <person name="Hittinger C.T."/>
            <person name="Goker M."/>
            <person name="Salamov A."/>
            <person name="Wisecaver J."/>
            <person name="Long T.M."/>
            <person name="Aerts A.L."/>
            <person name="Barry K."/>
            <person name="Choi C."/>
            <person name="Clum A."/>
            <person name="Coughlan A.Y."/>
            <person name="Deshpande S."/>
            <person name="Douglass A.P."/>
            <person name="Hanson S.J."/>
            <person name="Klenk H.-P."/>
            <person name="Labutti K."/>
            <person name="Lapidus A."/>
            <person name="Lindquist E."/>
            <person name="Lipzen A."/>
            <person name="Meier-Kolthoff J.P."/>
            <person name="Ohm R.A."/>
            <person name="Otillar R.P."/>
            <person name="Pangilinan J."/>
            <person name="Peng Y."/>
            <person name="Rokas A."/>
            <person name="Rosa C.A."/>
            <person name="Scheuner C."/>
            <person name="Sibirny A.A."/>
            <person name="Slot J.C."/>
            <person name="Stielow J.B."/>
            <person name="Sun H."/>
            <person name="Kurtzman C.P."/>
            <person name="Blackwell M."/>
            <person name="Grigoriev I.V."/>
            <person name="Jeffries T.W."/>
        </authorList>
    </citation>
    <scope>NUCLEOTIDE SEQUENCE [LARGE SCALE GENOMIC DNA]</scope>
    <source>
        <strain evidence="2">DSM 1968</strain>
    </source>
</reference>
<evidence type="ECO:0000313" key="1">
    <source>
        <dbReference type="EMBL" id="ODV60481.1"/>
    </source>
</evidence>
<feature type="non-terminal residue" evidence="1">
    <location>
        <position position="94"/>
    </location>
</feature>
<name>A0A1D2VFP8_9ASCO</name>